<keyword evidence="5" id="KW-0812">Transmembrane</keyword>
<evidence type="ECO:0000259" key="6">
    <source>
        <dbReference type="PROSITE" id="PS51007"/>
    </source>
</evidence>
<feature type="domain" description="Cytochrome c" evidence="6">
    <location>
        <begin position="54"/>
        <end position="138"/>
    </location>
</feature>
<keyword evidence="3 4" id="KW-0408">Iron</keyword>
<dbReference type="EMBL" id="FRBT01000002">
    <property type="protein sequence ID" value="SHL75708.1"/>
    <property type="molecule type" value="Genomic_DNA"/>
</dbReference>
<dbReference type="GO" id="GO:0020037">
    <property type="term" value="F:heme binding"/>
    <property type="evidence" value="ECO:0007669"/>
    <property type="project" value="InterPro"/>
</dbReference>
<dbReference type="Gene3D" id="1.10.760.10">
    <property type="entry name" value="Cytochrome c-like domain"/>
    <property type="match status" value="1"/>
</dbReference>
<dbReference type="Pfam" id="PF00034">
    <property type="entry name" value="Cytochrom_C"/>
    <property type="match status" value="1"/>
</dbReference>
<dbReference type="GO" id="GO:0009055">
    <property type="term" value="F:electron transfer activity"/>
    <property type="evidence" value="ECO:0007669"/>
    <property type="project" value="InterPro"/>
</dbReference>
<dbReference type="GO" id="GO:0046872">
    <property type="term" value="F:metal ion binding"/>
    <property type="evidence" value="ECO:0007669"/>
    <property type="project" value="UniProtKB-KW"/>
</dbReference>
<reference evidence="8" key="1">
    <citation type="submission" date="2016-11" db="EMBL/GenBank/DDBJ databases">
        <authorList>
            <person name="Varghese N."/>
            <person name="Submissions S."/>
        </authorList>
    </citation>
    <scope>NUCLEOTIDE SEQUENCE [LARGE SCALE GENOMIC DNA]</scope>
    <source>
        <strain evidence="8">DSM 24724</strain>
    </source>
</reference>
<evidence type="ECO:0000313" key="7">
    <source>
        <dbReference type="EMBL" id="SHL75708.1"/>
    </source>
</evidence>
<organism evidence="7 8">
    <name type="scientific">Flavobacterium chilense</name>
    <dbReference type="NCBI Taxonomy" id="946677"/>
    <lineage>
        <taxon>Bacteria</taxon>
        <taxon>Pseudomonadati</taxon>
        <taxon>Bacteroidota</taxon>
        <taxon>Flavobacteriia</taxon>
        <taxon>Flavobacteriales</taxon>
        <taxon>Flavobacteriaceae</taxon>
        <taxon>Flavobacterium</taxon>
    </lineage>
</organism>
<keyword evidence="5" id="KW-1133">Transmembrane helix</keyword>
<evidence type="ECO:0000256" key="3">
    <source>
        <dbReference type="ARBA" id="ARBA00023004"/>
    </source>
</evidence>
<dbReference type="InterPro" id="IPR036909">
    <property type="entry name" value="Cyt_c-like_dom_sf"/>
</dbReference>
<proteinExistence type="predicted"/>
<dbReference type="AlphaFoldDB" id="A0A1M7D8F7"/>
<dbReference type="InterPro" id="IPR009056">
    <property type="entry name" value="Cyt_c-like_dom"/>
</dbReference>
<dbReference type="OrthoDB" id="955119at2"/>
<evidence type="ECO:0000256" key="4">
    <source>
        <dbReference type="PROSITE-ProRule" id="PRU00433"/>
    </source>
</evidence>
<evidence type="ECO:0000256" key="2">
    <source>
        <dbReference type="ARBA" id="ARBA00022723"/>
    </source>
</evidence>
<keyword evidence="8" id="KW-1185">Reference proteome</keyword>
<sequence>MKKIRQILFYSISLIVLLTGIIFYQMKTYEPPARWYCNTPVLSFCGTNNPPLTENQYNGKEIFNSNCAACHKLDAKSTGPALRNLDSLVFVKWIIDKNHKIDSSKIHKLGIDYHRMKFKDFINEENLPSLIDYCSRIRY</sequence>
<keyword evidence="5" id="KW-0472">Membrane</keyword>
<evidence type="ECO:0000313" key="8">
    <source>
        <dbReference type="Proteomes" id="UP000184028"/>
    </source>
</evidence>
<keyword evidence="1 4" id="KW-0349">Heme</keyword>
<accession>A0A1M7D8F7</accession>
<evidence type="ECO:0000256" key="1">
    <source>
        <dbReference type="ARBA" id="ARBA00022617"/>
    </source>
</evidence>
<dbReference type="Proteomes" id="UP000184028">
    <property type="component" value="Unassembled WGS sequence"/>
</dbReference>
<gene>
    <name evidence="7" type="ORF">SAMN05444484_102470</name>
</gene>
<evidence type="ECO:0000256" key="5">
    <source>
        <dbReference type="SAM" id="Phobius"/>
    </source>
</evidence>
<keyword evidence="2 4" id="KW-0479">Metal-binding</keyword>
<dbReference type="PROSITE" id="PS51007">
    <property type="entry name" value="CYTC"/>
    <property type="match status" value="1"/>
</dbReference>
<dbReference type="STRING" id="946677.SAMN05444484_102470"/>
<dbReference type="SUPFAM" id="SSF46626">
    <property type="entry name" value="Cytochrome c"/>
    <property type="match status" value="1"/>
</dbReference>
<name>A0A1M7D8F7_9FLAO</name>
<protein>
    <submittedName>
        <fullName evidence="7">Cytochrome c</fullName>
    </submittedName>
</protein>
<feature type="transmembrane region" description="Helical" evidence="5">
    <location>
        <begin position="7"/>
        <end position="26"/>
    </location>
</feature>